<feature type="domain" description="MoxR-vWA-beta-propeller ternary system" evidence="1">
    <location>
        <begin position="8"/>
        <end position="143"/>
    </location>
</feature>
<protein>
    <recommendedName>
        <fullName evidence="1">MoxR-vWA-beta-propeller ternary system domain-containing protein</fullName>
    </recommendedName>
</protein>
<sequence length="153" mass="16140">MSAALPIEWRWQPSAEPLPAQAAVAWGTAAHALYARLLQLEPSRHAGLSAMAGRDLLVVTGEADALPWVDGVAYAGPAADAPGLWLPTVEAPDLPAELVARSLQREHPNRQPLLLWPRPAFVLPLDRLLPLSAALLARIGAHWRGAPAGAAGA</sequence>
<dbReference type="Pfam" id="PF19921">
    <property type="entry name" value="bpX5"/>
    <property type="match status" value="1"/>
</dbReference>
<dbReference type="InterPro" id="IPR045548">
    <property type="entry name" value="bpX5"/>
</dbReference>
<gene>
    <name evidence="2" type="ORF">VVAX_06356</name>
</gene>
<organism evidence="2">
    <name type="scientific">Variovorax paradoxus</name>
    <dbReference type="NCBI Taxonomy" id="34073"/>
    <lineage>
        <taxon>Bacteria</taxon>
        <taxon>Pseudomonadati</taxon>
        <taxon>Pseudomonadota</taxon>
        <taxon>Betaproteobacteria</taxon>
        <taxon>Burkholderiales</taxon>
        <taxon>Comamonadaceae</taxon>
        <taxon>Variovorax</taxon>
    </lineage>
</organism>
<evidence type="ECO:0000313" key="2">
    <source>
        <dbReference type="EMBL" id="CAA2110085.1"/>
    </source>
</evidence>
<dbReference type="AlphaFoldDB" id="A0A679J8Q5"/>
<dbReference type="RefSeq" id="WP_339094353.1">
    <property type="nucleotide sequence ID" value="NZ_LR743508.1"/>
</dbReference>
<accession>A0A679J8Q5</accession>
<name>A0A679J8Q5_VARPD</name>
<reference evidence="2" key="1">
    <citation type="submission" date="2019-12" db="EMBL/GenBank/DDBJ databases">
        <authorList>
            <person name="Cremers G."/>
        </authorList>
    </citation>
    <scope>NUCLEOTIDE SEQUENCE</scope>
    <source>
        <strain evidence="2">Vvax</strain>
    </source>
</reference>
<dbReference type="EMBL" id="LR743508">
    <property type="protein sequence ID" value="CAA2110085.1"/>
    <property type="molecule type" value="Genomic_DNA"/>
</dbReference>
<proteinExistence type="predicted"/>
<evidence type="ECO:0000259" key="1">
    <source>
        <dbReference type="Pfam" id="PF19921"/>
    </source>
</evidence>